<keyword evidence="4" id="KW-0963">Cytoplasm</keyword>
<dbReference type="PANTHER" id="PTHR42866">
    <property type="entry name" value="3-DEOXY-MANNO-OCTULOSONATE CYTIDYLYLTRANSFERASE"/>
    <property type="match status" value="1"/>
</dbReference>
<dbReference type="PANTHER" id="PTHR42866:SF2">
    <property type="entry name" value="3-DEOXY-MANNO-OCTULOSONATE CYTIDYLYLTRANSFERASE, MITOCHONDRIAL"/>
    <property type="match status" value="1"/>
</dbReference>
<dbReference type="GO" id="GO:0016779">
    <property type="term" value="F:nucleotidyltransferase activity"/>
    <property type="evidence" value="ECO:0007669"/>
    <property type="project" value="UniProtKB-KW"/>
</dbReference>
<sequence length="250" mass="28244">MSFNIIIPARYASSRLPGKPLMDIAGKPMIQHVYERALESDADKVIIATDDERIADTVTAFDADVCLTAETHRSGTDRLAEVVEKRQFNDEEIVINVQGDEPCLPALLINQVAADLAQHKEADMASLFSRIHQDKQVFDPNVVKVVMDNQGYALYFSRAPIPWMRDHFHKTELPPKLPHYRHIGLYGYRAHFLKNYAGMTPCLLETEESLEQLRVLFHGKKIHMSEALISAGHGVDTEADLIEVRQLLAE</sequence>
<keyword evidence="2 4" id="KW-0548">Nucleotidyltransferase</keyword>
<name>A0ABP3D848_9GAMM</name>
<organism evidence="5 6">
    <name type="scientific">Methylophaga marina</name>
    <dbReference type="NCBI Taxonomy" id="45495"/>
    <lineage>
        <taxon>Bacteria</taxon>
        <taxon>Pseudomonadati</taxon>
        <taxon>Pseudomonadota</taxon>
        <taxon>Gammaproteobacteria</taxon>
        <taxon>Thiotrichales</taxon>
        <taxon>Piscirickettsiaceae</taxon>
        <taxon>Methylophaga</taxon>
    </lineage>
</organism>
<dbReference type="SUPFAM" id="SSF53448">
    <property type="entry name" value="Nucleotide-diphospho-sugar transferases"/>
    <property type="match status" value="1"/>
</dbReference>
<reference evidence="6" key="1">
    <citation type="journal article" date="2019" name="Int. J. Syst. Evol. Microbiol.">
        <title>The Global Catalogue of Microorganisms (GCM) 10K type strain sequencing project: providing services to taxonomists for standard genome sequencing and annotation.</title>
        <authorList>
            <consortium name="The Broad Institute Genomics Platform"/>
            <consortium name="The Broad Institute Genome Sequencing Center for Infectious Disease"/>
            <person name="Wu L."/>
            <person name="Ma J."/>
        </authorList>
    </citation>
    <scope>NUCLEOTIDE SEQUENCE [LARGE SCALE GENOMIC DNA]</scope>
    <source>
        <strain evidence="6">JCM 6886</strain>
    </source>
</reference>
<comment type="caution">
    <text evidence="5">The sequence shown here is derived from an EMBL/GenBank/DDBJ whole genome shotgun (WGS) entry which is preliminary data.</text>
</comment>
<keyword evidence="6" id="KW-1185">Reference proteome</keyword>
<dbReference type="InterPro" id="IPR003329">
    <property type="entry name" value="Cytidylyl_trans"/>
</dbReference>
<accession>A0ABP3D848</accession>
<dbReference type="InterPro" id="IPR029044">
    <property type="entry name" value="Nucleotide-diphossugar_trans"/>
</dbReference>
<comment type="pathway">
    <text evidence="4">Nucleotide-sugar biosynthesis; CMP-3-deoxy-D-manno-octulosonate biosynthesis; CMP-3-deoxy-D-manno-octulosonate from 3-deoxy-D-manno-octulosonate and CTP: step 1/1.</text>
</comment>
<gene>
    <name evidence="4 5" type="primary">kdsB</name>
    <name evidence="5" type="ORF">GCM10008964_16660</name>
</gene>
<dbReference type="NCBIfam" id="NF009905">
    <property type="entry name" value="PRK13368.1"/>
    <property type="match status" value="1"/>
</dbReference>
<dbReference type="Proteomes" id="UP001501476">
    <property type="component" value="Unassembled WGS sequence"/>
</dbReference>
<keyword evidence="3 4" id="KW-0448">Lipopolysaccharide biosynthesis</keyword>
<comment type="subcellular location">
    <subcellularLocation>
        <location evidence="4">Cytoplasm</location>
    </subcellularLocation>
</comment>
<dbReference type="HAMAP" id="MF_00057">
    <property type="entry name" value="KdsB"/>
    <property type="match status" value="1"/>
</dbReference>
<evidence type="ECO:0000256" key="4">
    <source>
        <dbReference type="HAMAP-Rule" id="MF_00057"/>
    </source>
</evidence>
<dbReference type="RefSeq" id="WP_286303930.1">
    <property type="nucleotide sequence ID" value="NZ_AP027741.1"/>
</dbReference>
<dbReference type="NCBIfam" id="TIGR00466">
    <property type="entry name" value="kdsB"/>
    <property type="match status" value="1"/>
</dbReference>
<dbReference type="NCBIfam" id="NF003952">
    <property type="entry name" value="PRK05450.1-5"/>
    <property type="match status" value="1"/>
</dbReference>
<evidence type="ECO:0000256" key="3">
    <source>
        <dbReference type="ARBA" id="ARBA00022985"/>
    </source>
</evidence>
<protein>
    <recommendedName>
        <fullName evidence="4">3-deoxy-manno-octulosonate cytidylyltransferase</fullName>
        <ecNumber evidence="4">2.7.7.38</ecNumber>
    </recommendedName>
    <alternativeName>
        <fullName evidence="4">CMP-2-keto-3-deoxyoctulosonic acid synthase</fullName>
        <shortName evidence="4">CKS</shortName>
        <shortName evidence="4">CMP-KDO synthase</shortName>
    </alternativeName>
</protein>
<dbReference type="InterPro" id="IPR004528">
    <property type="entry name" value="KdsB"/>
</dbReference>
<dbReference type="EMBL" id="BAAADG010000005">
    <property type="protein sequence ID" value="GAA0225736.1"/>
    <property type="molecule type" value="Genomic_DNA"/>
</dbReference>
<keyword evidence="1 4" id="KW-0808">Transferase</keyword>
<evidence type="ECO:0000256" key="2">
    <source>
        <dbReference type="ARBA" id="ARBA00022695"/>
    </source>
</evidence>
<comment type="catalytic activity">
    <reaction evidence="4">
        <text>3-deoxy-alpha-D-manno-oct-2-ulosonate + CTP = CMP-3-deoxy-beta-D-manno-octulosonate + diphosphate</text>
        <dbReference type="Rhea" id="RHEA:23448"/>
        <dbReference type="ChEBI" id="CHEBI:33019"/>
        <dbReference type="ChEBI" id="CHEBI:37563"/>
        <dbReference type="ChEBI" id="CHEBI:85986"/>
        <dbReference type="ChEBI" id="CHEBI:85987"/>
        <dbReference type="EC" id="2.7.7.38"/>
    </reaction>
</comment>
<evidence type="ECO:0000256" key="1">
    <source>
        <dbReference type="ARBA" id="ARBA00022679"/>
    </source>
</evidence>
<comment type="function">
    <text evidence="4">Activates KDO (a required 8-carbon sugar) for incorporation into bacterial lipopolysaccharide in Gram-negative bacteria.</text>
</comment>
<dbReference type="Gene3D" id="3.90.550.10">
    <property type="entry name" value="Spore Coat Polysaccharide Biosynthesis Protein SpsA, Chain A"/>
    <property type="match status" value="1"/>
</dbReference>
<evidence type="ECO:0000313" key="6">
    <source>
        <dbReference type="Proteomes" id="UP001501476"/>
    </source>
</evidence>
<dbReference type="Pfam" id="PF02348">
    <property type="entry name" value="CTP_transf_3"/>
    <property type="match status" value="1"/>
</dbReference>
<evidence type="ECO:0000313" key="5">
    <source>
        <dbReference type="EMBL" id="GAA0225736.1"/>
    </source>
</evidence>
<dbReference type="CDD" id="cd02517">
    <property type="entry name" value="CMP-KDO-Synthetase"/>
    <property type="match status" value="1"/>
</dbReference>
<comment type="similarity">
    <text evidence="4">Belongs to the KdsB family.</text>
</comment>
<proteinExistence type="inferred from homology"/>
<dbReference type="NCBIfam" id="NF003950">
    <property type="entry name" value="PRK05450.1-3"/>
    <property type="match status" value="1"/>
</dbReference>
<dbReference type="EC" id="2.7.7.38" evidence="4"/>